<evidence type="ECO:0000259" key="2">
    <source>
        <dbReference type="Pfam" id="PF25906"/>
    </source>
</evidence>
<evidence type="ECO:0000313" key="4">
    <source>
        <dbReference type="Proteomes" id="UP001596337"/>
    </source>
</evidence>
<name>A0ABW2C5Y5_9PSEU</name>
<dbReference type="RefSeq" id="WP_345393637.1">
    <property type="nucleotide sequence ID" value="NZ_BAABLA010000020.1"/>
</dbReference>
<dbReference type="InterPro" id="IPR058663">
    <property type="entry name" value="PucR-like_N"/>
</dbReference>
<dbReference type="InterPro" id="IPR051448">
    <property type="entry name" value="CdaR-like_regulators"/>
</dbReference>
<evidence type="ECO:0000313" key="3">
    <source>
        <dbReference type="EMBL" id="MFC6870781.1"/>
    </source>
</evidence>
<dbReference type="Pfam" id="PF25906">
    <property type="entry name" value="PucR-like_N"/>
    <property type="match status" value="1"/>
</dbReference>
<proteinExistence type="predicted"/>
<evidence type="ECO:0000259" key="1">
    <source>
        <dbReference type="Pfam" id="PF13556"/>
    </source>
</evidence>
<dbReference type="EMBL" id="JBHSXX010000001">
    <property type="protein sequence ID" value="MFC6870781.1"/>
    <property type="molecule type" value="Genomic_DNA"/>
</dbReference>
<dbReference type="Proteomes" id="UP001596337">
    <property type="component" value="Unassembled WGS sequence"/>
</dbReference>
<dbReference type="Gene3D" id="1.10.10.2840">
    <property type="entry name" value="PucR C-terminal helix-turn-helix domain"/>
    <property type="match status" value="1"/>
</dbReference>
<organism evidence="3 4">
    <name type="scientific">Haloechinothrix salitolerans</name>
    <dbReference type="NCBI Taxonomy" id="926830"/>
    <lineage>
        <taxon>Bacteria</taxon>
        <taxon>Bacillati</taxon>
        <taxon>Actinomycetota</taxon>
        <taxon>Actinomycetes</taxon>
        <taxon>Pseudonocardiales</taxon>
        <taxon>Pseudonocardiaceae</taxon>
        <taxon>Haloechinothrix</taxon>
    </lineage>
</organism>
<accession>A0ABW2C5Y5</accession>
<comment type="caution">
    <text evidence="3">The sequence shown here is derived from an EMBL/GenBank/DDBJ whole genome shotgun (WGS) entry which is preliminary data.</text>
</comment>
<feature type="domain" description="PucR C-terminal helix-turn-helix" evidence="1">
    <location>
        <begin position="371"/>
        <end position="429"/>
    </location>
</feature>
<feature type="domain" description="PucR-like N-terminal" evidence="2">
    <location>
        <begin position="52"/>
        <end position="215"/>
    </location>
</feature>
<keyword evidence="4" id="KW-1185">Reference proteome</keyword>
<gene>
    <name evidence="3" type="ORF">ACFQGD_26990</name>
</gene>
<dbReference type="InterPro" id="IPR025736">
    <property type="entry name" value="PucR_C-HTH_dom"/>
</dbReference>
<protein>
    <submittedName>
        <fullName evidence="3">Helix-turn-helix domain-containing protein</fullName>
    </submittedName>
</protein>
<dbReference type="PANTHER" id="PTHR33744">
    <property type="entry name" value="CARBOHYDRATE DIACID REGULATOR"/>
    <property type="match status" value="1"/>
</dbReference>
<sequence>MTARFNQQAVPRQAATIPAARDARWQAAASANGARQGVAKESASSQDILSSIPASQIRAILRPVAGRMIKEIIQEIREGVPAYAQPLEGNFGKVLVTSVEKAVLQVAEGIGRDQIDTSAWADWFRHVGRLEYIEGRSMDAMQTAVRIGTRVGWRHIRAAGVAVGTPTNTLFTFADALFQYSDEISSVAIAGYTEAQSRASGTMERRRQQLLKLLLSPEPTSAQSLADLVDTTDWMLPERVAVVALEYREDQHQLPASTLGNDVLVDFESAEPCLVVSDPQRQLAGFELELYGRKAAVGPMVPPVDAHRSHAVARRALALAQRGVLPADDVIDCSQHLTTLALCADEFLLTQLTTRALEPFEGLTTKQRTRLFETLLAWLGTRGGINEIAARLGVHPQTVRYRMNQVNDILGDRLNDSDERLKLEIALRATHLIHDSARR</sequence>
<dbReference type="PANTHER" id="PTHR33744:SF1">
    <property type="entry name" value="DNA-BINDING TRANSCRIPTIONAL ACTIVATOR ADER"/>
    <property type="match status" value="1"/>
</dbReference>
<dbReference type="InterPro" id="IPR042070">
    <property type="entry name" value="PucR_C-HTH_sf"/>
</dbReference>
<dbReference type="Pfam" id="PF13556">
    <property type="entry name" value="HTH_30"/>
    <property type="match status" value="1"/>
</dbReference>
<reference evidence="4" key="1">
    <citation type="journal article" date="2019" name="Int. J. Syst. Evol. Microbiol.">
        <title>The Global Catalogue of Microorganisms (GCM) 10K type strain sequencing project: providing services to taxonomists for standard genome sequencing and annotation.</title>
        <authorList>
            <consortium name="The Broad Institute Genomics Platform"/>
            <consortium name="The Broad Institute Genome Sequencing Center for Infectious Disease"/>
            <person name="Wu L."/>
            <person name="Ma J."/>
        </authorList>
    </citation>
    <scope>NUCLEOTIDE SEQUENCE [LARGE SCALE GENOMIC DNA]</scope>
    <source>
        <strain evidence="4">KCTC 32255</strain>
    </source>
</reference>